<dbReference type="OrthoDB" id="9771844at2"/>
<dbReference type="InterPro" id="IPR027417">
    <property type="entry name" value="P-loop_NTPase"/>
</dbReference>
<protein>
    <recommendedName>
        <fullName evidence="1">AAA+ ATPase domain-containing protein</fullName>
    </recommendedName>
</protein>
<sequence>MLDLLHADFIQLMARFDEPYRRYLHREFVRAERLSGVLGPRGVGKTTFLLQLIGETPDFLRSTLYVSLDSIHASGIQLYALADQFRKQGGRLLVLDEIHHYPDFERELKSIHDALDLQVVFSGSSALHLEHSKADLSRRAVMYAMSGLSFREYLELQIGEPFAVWPLEQVLAEHETLSLEINRRIRPLAHFGDYLKYGYFPYFRESVETYHRKLEQTLALAIDLDIPLLFKVERDKLVSLKKLLMLLCQSVPNRINISKLSAAIGSTRSTTYAYLHYLEQANILRSVWGAGRNASMLSKPEKLYLANTNNAWALCPAPPVGTLRETFFASQLAHAHALRYPAEGGDFVVDDRWLFEIGGPGKTARQVEQHDNAYLALDDIEHGRGLRVPLWMFGFLY</sequence>
<evidence type="ECO:0000313" key="3">
    <source>
        <dbReference type="Proteomes" id="UP000013047"/>
    </source>
</evidence>
<dbReference type="InterPro" id="IPR041682">
    <property type="entry name" value="AAA_14"/>
</dbReference>
<dbReference type="InterPro" id="IPR025420">
    <property type="entry name" value="DUF4143"/>
</dbReference>
<keyword evidence="3" id="KW-1185">Reference proteome</keyword>
<dbReference type="PANTHER" id="PTHR42990:SF1">
    <property type="entry name" value="AAA+ ATPASE DOMAIN-CONTAINING PROTEIN"/>
    <property type="match status" value="1"/>
</dbReference>
<comment type="caution">
    <text evidence="2">The sequence shown here is derived from an EMBL/GenBank/DDBJ whole genome shotgun (WGS) entry which is preliminary data.</text>
</comment>
<dbReference type="SUPFAM" id="SSF52540">
    <property type="entry name" value="P-loop containing nucleoside triphosphate hydrolases"/>
    <property type="match status" value="1"/>
</dbReference>
<dbReference type="InterPro" id="IPR003593">
    <property type="entry name" value="AAA+_ATPase"/>
</dbReference>
<evidence type="ECO:0000259" key="1">
    <source>
        <dbReference type="SMART" id="SM00382"/>
    </source>
</evidence>
<dbReference type="AlphaFoldDB" id="N6ZW40"/>
<dbReference type="Proteomes" id="UP000013047">
    <property type="component" value="Unassembled WGS sequence"/>
</dbReference>
<feature type="domain" description="AAA+ ATPase" evidence="1">
    <location>
        <begin position="31"/>
        <end position="146"/>
    </location>
</feature>
<dbReference type="PANTHER" id="PTHR42990">
    <property type="entry name" value="ATPASE"/>
    <property type="match status" value="1"/>
</dbReference>
<dbReference type="Pfam" id="PF13173">
    <property type="entry name" value="AAA_14"/>
    <property type="match status" value="1"/>
</dbReference>
<organism evidence="2 3">
    <name type="scientific">Thauera phenylacetica B4P</name>
    <dbReference type="NCBI Taxonomy" id="1234382"/>
    <lineage>
        <taxon>Bacteria</taxon>
        <taxon>Pseudomonadati</taxon>
        <taxon>Pseudomonadota</taxon>
        <taxon>Betaproteobacteria</taxon>
        <taxon>Rhodocyclales</taxon>
        <taxon>Zoogloeaceae</taxon>
        <taxon>Thauera</taxon>
    </lineage>
</organism>
<reference evidence="2 3" key="1">
    <citation type="submission" date="2012-09" db="EMBL/GenBank/DDBJ databases">
        <title>Draft Genome Sequences of 6 Strains from Genus Thauera.</title>
        <authorList>
            <person name="Liu B."/>
            <person name="Shapleigh J.P."/>
            <person name="Frostegard A.H."/>
        </authorList>
    </citation>
    <scope>NUCLEOTIDE SEQUENCE [LARGE SCALE GENOMIC DNA]</scope>
    <source>
        <strain evidence="2 3">B4P</strain>
    </source>
</reference>
<accession>N6ZW40</accession>
<dbReference type="Pfam" id="PF13635">
    <property type="entry name" value="DUF4143"/>
    <property type="match status" value="1"/>
</dbReference>
<dbReference type="RefSeq" id="WP_004356801.1">
    <property type="nucleotide sequence ID" value="NZ_AMXF01000009.1"/>
</dbReference>
<dbReference type="SMART" id="SM00382">
    <property type="entry name" value="AAA"/>
    <property type="match status" value="1"/>
</dbReference>
<gene>
    <name evidence="2" type="ORF">C667_03163</name>
</gene>
<name>N6ZW40_9RHOO</name>
<dbReference type="EMBL" id="AMXF01000009">
    <property type="protein sequence ID" value="ENO98568.1"/>
    <property type="molecule type" value="Genomic_DNA"/>
</dbReference>
<proteinExistence type="predicted"/>
<evidence type="ECO:0000313" key="2">
    <source>
        <dbReference type="EMBL" id="ENO98568.1"/>
    </source>
</evidence>